<evidence type="ECO:0000313" key="3">
    <source>
        <dbReference type="Proteomes" id="UP001500305"/>
    </source>
</evidence>
<feature type="region of interest" description="Disordered" evidence="1">
    <location>
        <begin position="19"/>
        <end position="44"/>
    </location>
</feature>
<sequence>MPPFRLPIEVALAKPIEQLPASTEGSLAEPKADGGAPSWHSPQAARFSVRSTSWPFSKRAPVRDQVGAGDRTPAGPAGLDELSRVVKIVLKAMTASIGPPVSVWTTARVGVPAAGFFSPASGWSRPREVVWAPAPVAVGWRP</sequence>
<organism evidence="2 3">
    <name type="scientific">Kitasatospora cystarginea</name>
    <dbReference type="NCBI Taxonomy" id="58350"/>
    <lineage>
        <taxon>Bacteria</taxon>
        <taxon>Bacillati</taxon>
        <taxon>Actinomycetota</taxon>
        <taxon>Actinomycetes</taxon>
        <taxon>Kitasatosporales</taxon>
        <taxon>Streptomycetaceae</taxon>
        <taxon>Kitasatospora</taxon>
    </lineage>
</organism>
<keyword evidence="3" id="KW-1185">Reference proteome</keyword>
<comment type="caution">
    <text evidence="2">The sequence shown here is derived from an EMBL/GenBank/DDBJ whole genome shotgun (WGS) entry which is preliminary data.</text>
</comment>
<dbReference type="RefSeq" id="WP_344641099.1">
    <property type="nucleotide sequence ID" value="NZ_BAAATR010000063.1"/>
</dbReference>
<gene>
    <name evidence="2" type="ORF">GCM10010430_75590</name>
</gene>
<accession>A0ABN3F0F4</accession>
<dbReference type="Proteomes" id="UP001500305">
    <property type="component" value="Unassembled WGS sequence"/>
</dbReference>
<protein>
    <submittedName>
        <fullName evidence="2">Uncharacterized protein</fullName>
    </submittedName>
</protein>
<evidence type="ECO:0000313" key="2">
    <source>
        <dbReference type="EMBL" id="GAA2278496.1"/>
    </source>
</evidence>
<proteinExistence type="predicted"/>
<dbReference type="EMBL" id="BAAATR010000063">
    <property type="protein sequence ID" value="GAA2278496.1"/>
    <property type="molecule type" value="Genomic_DNA"/>
</dbReference>
<reference evidence="2 3" key="1">
    <citation type="journal article" date="2019" name="Int. J. Syst. Evol. Microbiol.">
        <title>The Global Catalogue of Microorganisms (GCM) 10K type strain sequencing project: providing services to taxonomists for standard genome sequencing and annotation.</title>
        <authorList>
            <consortium name="The Broad Institute Genomics Platform"/>
            <consortium name="The Broad Institute Genome Sequencing Center for Infectious Disease"/>
            <person name="Wu L."/>
            <person name="Ma J."/>
        </authorList>
    </citation>
    <scope>NUCLEOTIDE SEQUENCE [LARGE SCALE GENOMIC DNA]</scope>
    <source>
        <strain evidence="2 3">JCM 7356</strain>
    </source>
</reference>
<name>A0ABN3F0F4_9ACTN</name>
<evidence type="ECO:0000256" key="1">
    <source>
        <dbReference type="SAM" id="MobiDB-lite"/>
    </source>
</evidence>